<reference evidence="15 16" key="2">
    <citation type="journal article" date="2016" name="Environ. Microbiol. Rep.">
        <title>Metagenomic evidence for the presence of phototrophic Gemmatimonadetes bacteria in diverse environments.</title>
        <authorList>
            <person name="Zeng Y."/>
            <person name="Baumbach J."/>
            <person name="Barbosa E.G."/>
            <person name="Azevedo V."/>
            <person name="Zhang C."/>
            <person name="Koblizek M."/>
        </authorList>
    </citation>
    <scope>NUCLEOTIDE SEQUENCE [LARGE SCALE GENOMIC DNA]</scope>
    <source>
        <strain evidence="15 16">AP64</strain>
    </source>
</reference>
<dbReference type="GO" id="GO:0042255">
    <property type="term" value="P:ribosome assembly"/>
    <property type="evidence" value="ECO:0007669"/>
    <property type="project" value="UniProtKB-ARBA"/>
</dbReference>
<keyword evidence="16" id="KW-1185">Reference proteome</keyword>
<evidence type="ECO:0000256" key="1">
    <source>
        <dbReference type="ARBA" id="ARBA00012552"/>
    </source>
</evidence>
<keyword evidence="2" id="KW-0963">Cytoplasm</keyword>
<dbReference type="PROSITE" id="PS51195">
    <property type="entry name" value="Q_MOTIF"/>
    <property type="match status" value="1"/>
</dbReference>
<evidence type="ECO:0000259" key="14">
    <source>
        <dbReference type="PROSITE" id="PS51195"/>
    </source>
</evidence>
<dbReference type="Proteomes" id="UP000076404">
    <property type="component" value="Chromosome"/>
</dbReference>
<dbReference type="GO" id="GO:0016787">
    <property type="term" value="F:hydrolase activity"/>
    <property type="evidence" value="ECO:0007669"/>
    <property type="project" value="UniProtKB-KW"/>
</dbReference>
<dbReference type="STRING" id="1379270.GEMMAAP_14530"/>
<dbReference type="EC" id="3.6.4.13" evidence="1"/>
<dbReference type="GO" id="GO:0003724">
    <property type="term" value="F:RNA helicase activity"/>
    <property type="evidence" value="ECO:0007669"/>
    <property type="project" value="UniProtKB-EC"/>
</dbReference>
<keyword evidence="5 11" id="KW-0347">Helicase</keyword>
<dbReference type="Pfam" id="PF00271">
    <property type="entry name" value="Helicase_C"/>
    <property type="match status" value="1"/>
</dbReference>
<evidence type="ECO:0000256" key="2">
    <source>
        <dbReference type="ARBA" id="ARBA00022490"/>
    </source>
</evidence>
<comment type="similarity">
    <text evidence="7 11">Belongs to the DEAD box helicase family.</text>
</comment>
<evidence type="ECO:0000256" key="9">
    <source>
        <dbReference type="ARBA" id="ARBA00074363"/>
    </source>
</evidence>
<keyword evidence="6 11" id="KW-0067">ATP-binding</keyword>
<gene>
    <name evidence="15" type="ORF">GEMMAAP_14530</name>
</gene>
<evidence type="ECO:0000256" key="6">
    <source>
        <dbReference type="ARBA" id="ARBA00022840"/>
    </source>
</evidence>
<evidence type="ECO:0000313" key="15">
    <source>
        <dbReference type="EMBL" id="AMW05690.1"/>
    </source>
</evidence>
<dbReference type="AlphaFoldDB" id="A0A143BMH2"/>
<dbReference type="FunFam" id="3.40.50.300:FF:000108">
    <property type="entry name" value="ATP-dependent RNA helicase RhlE"/>
    <property type="match status" value="1"/>
</dbReference>
<name>A0A143BMH2_9BACT</name>
<organism evidence="15 16">
    <name type="scientific">Gemmatimonas phototrophica</name>
    <dbReference type="NCBI Taxonomy" id="1379270"/>
    <lineage>
        <taxon>Bacteria</taxon>
        <taxon>Pseudomonadati</taxon>
        <taxon>Gemmatimonadota</taxon>
        <taxon>Gemmatimonadia</taxon>
        <taxon>Gemmatimonadales</taxon>
        <taxon>Gemmatimonadaceae</taxon>
        <taxon>Gemmatimonas</taxon>
    </lineage>
</organism>
<dbReference type="InterPro" id="IPR011545">
    <property type="entry name" value="DEAD/DEAH_box_helicase_dom"/>
</dbReference>
<feature type="domain" description="Helicase C-terminal" evidence="13">
    <location>
        <begin position="241"/>
        <end position="385"/>
    </location>
</feature>
<accession>A0A143BMH2</accession>
<dbReference type="GO" id="GO:0005829">
    <property type="term" value="C:cytosol"/>
    <property type="evidence" value="ECO:0007669"/>
    <property type="project" value="TreeGrafter"/>
</dbReference>
<dbReference type="GO" id="GO:0009266">
    <property type="term" value="P:response to temperature stimulus"/>
    <property type="evidence" value="ECO:0007669"/>
    <property type="project" value="UniProtKB-ARBA"/>
</dbReference>
<dbReference type="KEGG" id="gph:GEMMAAP_14530"/>
<dbReference type="InterPro" id="IPR001650">
    <property type="entry name" value="Helicase_C-like"/>
</dbReference>
<feature type="short sequence motif" description="Q motif" evidence="10">
    <location>
        <begin position="13"/>
        <end position="41"/>
    </location>
</feature>
<dbReference type="PANTHER" id="PTHR47959">
    <property type="entry name" value="ATP-DEPENDENT RNA HELICASE RHLE-RELATED"/>
    <property type="match status" value="1"/>
</dbReference>
<evidence type="ECO:0000256" key="7">
    <source>
        <dbReference type="ARBA" id="ARBA00038437"/>
    </source>
</evidence>
<keyword evidence="3 11" id="KW-0547">Nucleotide-binding</keyword>
<feature type="domain" description="DEAD-box RNA helicase Q" evidence="14">
    <location>
        <begin position="13"/>
        <end position="41"/>
    </location>
</feature>
<dbReference type="Pfam" id="PF00270">
    <property type="entry name" value="DEAD"/>
    <property type="match status" value="1"/>
</dbReference>
<dbReference type="InterPro" id="IPR014014">
    <property type="entry name" value="RNA_helicase_DEAD_Q_motif"/>
</dbReference>
<dbReference type="CDD" id="cd18787">
    <property type="entry name" value="SF2_C_DEAD"/>
    <property type="match status" value="1"/>
</dbReference>
<dbReference type="OrthoDB" id="9766037at2"/>
<dbReference type="GO" id="GO:0003676">
    <property type="term" value="F:nucleic acid binding"/>
    <property type="evidence" value="ECO:0007669"/>
    <property type="project" value="InterPro"/>
</dbReference>
<evidence type="ECO:0000313" key="16">
    <source>
        <dbReference type="Proteomes" id="UP000076404"/>
    </source>
</evidence>
<protein>
    <recommendedName>
        <fullName evidence="9">DEAD-box ATP-dependent RNA helicase RhpA</fullName>
        <ecNumber evidence="1">3.6.4.13</ecNumber>
    </recommendedName>
</protein>
<dbReference type="PROSITE" id="PS51192">
    <property type="entry name" value="HELICASE_ATP_BIND_1"/>
    <property type="match status" value="1"/>
</dbReference>
<evidence type="ECO:0000256" key="11">
    <source>
        <dbReference type="RuleBase" id="RU000492"/>
    </source>
</evidence>
<dbReference type="GO" id="GO:0005524">
    <property type="term" value="F:ATP binding"/>
    <property type="evidence" value="ECO:0007669"/>
    <property type="project" value="UniProtKB-KW"/>
</dbReference>
<dbReference type="SMART" id="SM00487">
    <property type="entry name" value="DEXDc"/>
    <property type="match status" value="1"/>
</dbReference>
<sequence length="386" mass="42684">MTVIDPDTLVGDVTFADLGLAQPLLNALRDAGYERPTPIQREAIPLALMGRDLIGLAQTGTGKTASFTLPMVHRLIGGPRRTRVLVLTPTRELCLQVEESVRKYSSHAPVNVIPVFGGVGYEPQEKALRQGVDVVVATPGRLLDHLEKRNVDFTYLETLVLDEADRMLDMGFAPQLNRIVEQIPRYRQTLLFSATMPPEVEALARKYLRKPVVVQVGRRSSAAITVTHAVYPVPRHRKNDLLVHLLTKDSHDSVLVFTRTKSGADRVVRDLEKAGVRAGAMHADKSQRERMAALEDFKNGTLRVLVATDIAQRGLDISGITHVINYDVPQQPEDYVHRIGRTGRAASTGDAYTFMSAEDIGMVRTIERTIGQEIPRVSVPGFDFGT</sequence>
<evidence type="ECO:0000256" key="8">
    <source>
        <dbReference type="ARBA" id="ARBA00047984"/>
    </source>
</evidence>
<dbReference type="SUPFAM" id="SSF52540">
    <property type="entry name" value="P-loop containing nucleoside triphosphate hydrolases"/>
    <property type="match status" value="1"/>
</dbReference>
<keyword evidence="4 11" id="KW-0378">Hydrolase</keyword>
<dbReference type="InterPro" id="IPR014001">
    <property type="entry name" value="Helicase_ATP-bd"/>
</dbReference>
<evidence type="ECO:0000256" key="3">
    <source>
        <dbReference type="ARBA" id="ARBA00022741"/>
    </source>
</evidence>
<dbReference type="InterPro" id="IPR044742">
    <property type="entry name" value="DEAD/DEAH_RhlB"/>
</dbReference>
<dbReference type="eggNOG" id="COG0513">
    <property type="taxonomic scope" value="Bacteria"/>
</dbReference>
<dbReference type="Gene3D" id="3.40.50.300">
    <property type="entry name" value="P-loop containing nucleotide triphosphate hydrolases"/>
    <property type="match status" value="2"/>
</dbReference>
<feature type="domain" description="Helicase ATP-binding" evidence="12">
    <location>
        <begin position="44"/>
        <end position="214"/>
    </location>
</feature>
<evidence type="ECO:0000259" key="12">
    <source>
        <dbReference type="PROSITE" id="PS51192"/>
    </source>
</evidence>
<evidence type="ECO:0000256" key="10">
    <source>
        <dbReference type="PROSITE-ProRule" id="PRU00552"/>
    </source>
</evidence>
<reference evidence="15 16" key="1">
    <citation type="journal article" date="2014" name="Proc. Natl. Acad. Sci. U.S.A.">
        <title>Functional type 2 photosynthetic reaction centers found in the rare bacterial phylum Gemmatimonadetes.</title>
        <authorList>
            <person name="Zeng Y."/>
            <person name="Feng F."/>
            <person name="Medova H."/>
            <person name="Dean J."/>
            <person name="Koblizek M."/>
        </authorList>
    </citation>
    <scope>NUCLEOTIDE SEQUENCE [LARGE SCALE GENOMIC DNA]</scope>
    <source>
        <strain evidence="15 16">AP64</strain>
    </source>
</reference>
<evidence type="ECO:0000259" key="13">
    <source>
        <dbReference type="PROSITE" id="PS51194"/>
    </source>
</evidence>
<evidence type="ECO:0000256" key="4">
    <source>
        <dbReference type="ARBA" id="ARBA00022801"/>
    </source>
</evidence>
<dbReference type="PROSITE" id="PS51194">
    <property type="entry name" value="HELICASE_CTER"/>
    <property type="match status" value="1"/>
</dbReference>
<dbReference type="RefSeq" id="WP_053333703.1">
    <property type="nucleotide sequence ID" value="NZ_CP011454.1"/>
</dbReference>
<dbReference type="InterPro" id="IPR000629">
    <property type="entry name" value="RNA-helicase_DEAD-box_CS"/>
</dbReference>
<proteinExistence type="inferred from homology"/>
<comment type="catalytic activity">
    <reaction evidence="8">
        <text>ATP + H2O = ADP + phosphate + H(+)</text>
        <dbReference type="Rhea" id="RHEA:13065"/>
        <dbReference type="ChEBI" id="CHEBI:15377"/>
        <dbReference type="ChEBI" id="CHEBI:15378"/>
        <dbReference type="ChEBI" id="CHEBI:30616"/>
        <dbReference type="ChEBI" id="CHEBI:43474"/>
        <dbReference type="ChEBI" id="CHEBI:456216"/>
        <dbReference type="EC" id="3.6.4.13"/>
    </reaction>
</comment>
<dbReference type="PANTHER" id="PTHR47959:SF13">
    <property type="entry name" value="ATP-DEPENDENT RNA HELICASE RHLE"/>
    <property type="match status" value="1"/>
</dbReference>
<dbReference type="EMBL" id="CP011454">
    <property type="protein sequence ID" value="AMW05690.1"/>
    <property type="molecule type" value="Genomic_DNA"/>
</dbReference>
<dbReference type="SMART" id="SM00490">
    <property type="entry name" value="HELICc"/>
    <property type="match status" value="1"/>
</dbReference>
<dbReference type="InterPro" id="IPR027417">
    <property type="entry name" value="P-loop_NTPase"/>
</dbReference>
<dbReference type="CDD" id="cd00268">
    <property type="entry name" value="DEADc"/>
    <property type="match status" value="1"/>
</dbReference>
<dbReference type="InterPro" id="IPR050079">
    <property type="entry name" value="DEAD_box_RNA_helicase"/>
</dbReference>
<dbReference type="PROSITE" id="PS00039">
    <property type="entry name" value="DEAD_ATP_HELICASE"/>
    <property type="match status" value="1"/>
</dbReference>
<evidence type="ECO:0000256" key="5">
    <source>
        <dbReference type="ARBA" id="ARBA00022806"/>
    </source>
</evidence>